<keyword evidence="2" id="KW-1185">Reference proteome</keyword>
<protein>
    <submittedName>
        <fullName evidence="1">3801_t:CDS:1</fullName>
    </submittedName>
</protein>
<proteinExistence type="predicted"/>
<dbReference type="Proteomes" id="UP000789860">
    <property type="component" value="Unassembled WGS sequence"/>
</dbReference>
<gene>
    <name evidence="1" type="ORF">SCALOS_LOCUS7056</name>
</gene>
<accession>A0ACA9MRQ3</accession>
<feature type="non-terminal residue" evidence="1">
    <location>
        <position position="296"/>
    </location>
</feature>
<evidence type="ECO:0000313" key="2">
    <source>
        <dbReference type="Proteomes" id="UP000789860"/>
    </source>
</evidence>
<comment type="caution">
    <text evidence="1">The sequence shown here is derived from an EMBL/GenBank/DDBJ whole genome shotgun (WGS) entry which is preliminary data.</text>
</comment>
<name>A0ACA9MRQ3_9GLOM</name>
<dbReference type="EMBL" id="CAJVPM010014993">
    <property type="protein sequence ID" value="CAG8604765.1"/>
    <property type="molecule type" value="Genomic_DNA"/>
</dbReference>
<reference evidence="1" key="1">
    <citation type="submission" date="2021-06" db="EMBL/GenBank/DDBJ databases">
        <authorList>
            <person name="Kallberg Y."/>
            <person name="Tangrot J."/>
            <person name="Rosling A."/>
        </authorList>
    </citation>
    <scope>NUCLEOTIDE SEQUENCE</scope>
    <source>
        <strain evidence="1">AU212A</strain>
    </source>
</reference>
<evidence type="ECO:0000313" key="1">
    <source>
        <dbReference type="EMBL" id="CAG8604765.1"/>
    </source>
</evidence>
<sequence length="296" mass="35209">MENINNMQIDLEEQKIFTKQYSDKQGDFAQQLLALQSFLESFQQQLCPELKGKEIISASRTTSGTTTLLLQQYIQLYKQELQDQPLNNRQELLKFQLTLLQKFERFTEDHKIILKLNYGHIQHETLLEVLDRFQNNIHDYRTYIDGHRQYLQQELQMLKKPVEDNIIKLCLDFGDNFIISKEVYNGFLLPHQNSGILNRIVLNHIHSTEINNISEQEYKYKELEKKYEELTKNIERRNSESVTNYLAQIQGLKNEYDVLNGQYIELKKNNHDLENKNNELSKILEHLKAENENQES</sequence>
<organism evidence="1 2">
    <name type="scientific">Scutellospora calospora</name>
    <dbReference type="NCBI Taxonomy" id="85575"/>
    <lineage>
        <taxon>Eukaryota</taxon>
        <taxon>Fungi</taxon>
        <taxon>Fungi incertae sedis</taxon>
        <taxon>Mucoromycota</taxon>
        <taxon>Glomeromycotina</taxon>
        <taxon>Glomeromycetes</taxon>
        <taxon>Diversisporales</taxon>
        <taxon>Gigasporaceae</taxon>
        <taxon>Scutellospora</taxon>
    </lineage>
</organism>